<dbReference type="RefSeq" id="WP_161259975.1">
    <property type="nucleotide sequence ID" value="NZ_WXEY01000044.1"/>
</dbReference>
<keyword evidence="7" id="KW-1133">Transmembrane helix</keyword>
<dbReference type="Pfam" id="PF12801">
    <property type="entry name" value="Fer4_5"/>
    <property type="match status" value="2"/>
</dbReference>
<evidence type="ECO:0000256" key="7">
    <source>
        <dbReference type="SAM" id="Phobius"/>
    </source>
</evidence>
<feature type="transmembrane region" description="Helical" evidence="7">
    <location>
        <begin position="177"/>
        <end position="198"/>
    </location>
</feature>
<evidence type="ECO:0000256" key="4">
    <source>
        <dbReference type="ARBA" id="ARBA00022982"/>
    </source>
</evidence>
<dbReference type="PANTHER" id="PTHR30176">
    <property type="entry name" value="FERREDOXIN-TYPE PROTEIN NAPH"/>
    <property type="match status" value="1"/>
</dbReference>
<evidence type="ECO:0000259" key="8">
    <source>
        <dbReference type="PROSITE" id="PS51379"/>
    </source>
</evidence>
<feature type="transmembrane region" description="Helical" evidence="7">
    <location>
        <begin position="144"/>
        <end position="165"/>
    </location>
</feature>
<accession>A0A845LEV8</accession>
<dbReference type="GO" id="GO:0005886">
    <property type="term" value="C:plasma membrane"/>
    <property type="evidence" value="ECO:0007669"/>
    <property type="project" value="TreeGrafter"/>
</dbReference>
<dbReference type="GO" id="GO:0051539">
    <property type="term" value="F:4 iron, 4 sulfur cluster binding"/>
    <property type="evidence" value="ECO:0007669"/>
    <property type="project" value="UniProtKB-KW"/>
</dbReference>
<dbReference type="PROSITE" id="PS00198">
    <property type="entry name" value="4FE4S_FER_1"/>
    <property type="match status" value="1"/>
</dbReference>
<dbReference type="Gene3D" id="3.30.70.20">
    <property type="match status" value="1"/>
</dbReference>
<keyword evidence="7" id="KW-0472">Membrane</keyword>
<reference evidence="9 10" key="1">
    <citation type="submission" date="2020-01" db="EMBL/GenBank/DDBJ databases">
        <title>Whole-genome sequence of Heliobacterium undosum DSM 13378.</title>
        <authorList>
            <person name="Kyndt J.A."/>
            <person name="Meyer T.E."/>
        </authorList>
    </citation>
    <scope>NUCLEOTIDE SEQUENCE [LARGE SCALE GENOMIC DNA]</scope>
    <source>
        <strain evidence="9 10">DSM 13378</strain>
    </source>
</reference>
<keyword evidence="6" id="KW-0411">Iron-sulfur</keyword>
<feature type="domain" description="4Fe-4S ferredoxin-type" evidence="8">
    <location>
        <begin position="222"/>
        <end position="247"/>
    </location>
</feature>
<dbReference type="AlphaFoldDB" id="A0A845LEV8"/>
<keyword evidence="1" id="KW-0813">Transport</keyword>
<proteinExistence type="predicted"/>
<name>A0A845LEV8_9FIRM</name>
<gene>
    <name evidence="9" type="ORF">GTO91_17355</name>
</gene>
<keyword evidence="10" id="KW-1185">Reference proteome</keyword>
<evidence type="ECO:0000313" key="10">
    <source>
        <dbReference type="Proteomes" id="UP000463470"/>
    </source>
</evidence>
<dbReference type="InterPro" id="IPR017896">
    <property type="entry name" value="4Fe4S_Fe-S-bd"/>
</dbReference>
<evidence type="ECO:0000256" key="1">
    <source>
        <dbReference type="ARBA" id="ARBA00022448"/>
    </source>
</evidence>
<feature type="domain" description="4Fe-4S ferredoxin-type" evidence="8">
    <location>
        <begin position="256"/>
        <end position="280"/>
    </location>
</feature>
<feature type="transmembrane region" description="Helical" evidence="7">
    <location>
        <begin position="54"/>
        <end position="73"/>
    </location>
</feature>
<dbReference type="EMBL" id="WXEY01000044">
    <property type="protein sequence ID" value="MZP31461.1"/>
    <property type="molecule type" value="Genomic_DNA"/>
</dbReference>
<dbReference type="InterPro" id="IPR051684">
    <property type="entry name" value="Electron_Trans/Redox"/>
</dbReference>
<dbReference type="PANTHER" id="PTHR30176:SF3">
    <property type="entry name" value="FERREDOXIN-TYPE PROTEIN NAPH"/>
    <property type="match status" value="1"/>
</dbReference>
<keyword evidence="2" id="KW-0004">4Fe-4S</keyword>
<protein>
    <submittedName>
        <fullName evidence="9">4Fe-4S dicluster domain-containing protein</fullName>
    </submittedName>
</protein>
<sequence length="280" mass="31386">MGVGIPLFVGLIVAAILYLTIHWWGFLIIFPWIGLSISAGMFLERYLAKSSLDLGRRIAILMILPVFILFIPLANRENLQIEGVILLLSIGYFSKGVIHYAVAKVFGPLIWGRGFCGWACWTAAVLDWLPIAKKGVIPSKWKNLRYVSLFVSVLIPLTFVFFLNYDVRRDYLSHQEPYWMFAGVALYYLLGLSVAYWFQDRRAFCKVLCPVALVMKPSASISLLARKPTGVKCIRCGRCNNACPMDVDIVGCMMEGKPVRDSECTLCNACVRACPVGAIR</sequence>
<keyword evidence="5" id="KW-0408">Iron</keyword>
<evidence type="ECO:0000256" key="3">
    <source>
        <dbReference type="ARBA" id="ARBA00022723"/>
    </source>
</evidence>
<evidence type="ECO:0000256" key="6">
    <source>
        <dbReference type="ARBA" id="ARBA00023014"/>
    </source>
</evidence>
<dbReference type="InterPro" id="IPR017900">
    <property type="entry name" value="4Fe4S_Fe_S_CS"/>
</dbReference>
<dbReference type="SUPFAM" id="SSF54862">
    <property type="entry name" value="4Fe-4S ferredoxins"/>
    <property type="match status" value="1"/>
</dbReference>
<feature type="transmembrane region" description="Helical" evidence="7">
    <location>
        <begin position="109"/>
        <end position="132"/>
    </location>
</feature>
<feature type="transmembrane region" description="Helical" evidence="7">
    <location>
        <begin position="85"/>
        <end position="103"/>
    </location>
</feature>
<dbReference type="OrthoDB" id="9806398at2"/>
<keyword evidence="3" id="KW-0479">Metal-binding</keyword>
<evidence type="ECO:0000256" key="5">
    <source>
        <dbReference type="ARBA" id="ARBA00023004"/>
    </source>
</evidence>
<organism evidence="9 10">
    <name type="scientific">Heliomicrobium undosum</name>
    <dbReference type="NCBI Taxonomy" id="121734"/>
    <lineage>
        <taxon>Bacteria</taxon>
        <taxon>Bacillati</taxon>
        <taxon>Bacillota</taxon>
        <taxon>Clostridia</taxon>
        <taxon>Eubacteriales</taxon>
        <taxon>Heliobacteriaceae</taxon>
        <taxon>Heliomicrobium</taxon>
    </lineage>
</organism>
<dbReference type="Proteomes" id="UP000463470">
    <property type="component" value="Unassembled WGS sequence"/>
</dbReference>
<evidence type="ECO:0000313" key="9">
    <source>
        <dbReference type="EMBL" id="MZP31461.1"/>
    </source>
</evidence>
<dbReference type="PROSITE" id="PS51379">
    <property type="entry name" value="4FE4S_FER_2"/>
    <property type="match status" value="2"/>
</dbReference>
<dbReference type="GO" id="GO:0046872">
    <property type="term" value="F:metal ion binding"/>
    <property type="evidence" value="ECO:0007669"/>
    <property type="project" value="UniProtKB-KW"/>
</dbReference>
<dbReference type="Pfam" id="PF13187">
    <property type="entry name" value="Fer4_9"/>
    <property type="match status" value="1"/>
</dbReference>
<keyword evidence="4" id="KW-0249">Electron transport</keyword>
<keyword evidence="7" id="KW-0812">Transmembrane</keyword>
<feature type="transmembrane region" description="Helical" evidence="7">
    <location>
        <begin position="7"/>
        <end position="34"/>
    </location>
</feature>
<evidence type="ECO:0000256" key="2">
    <source>
        <dbReference type="ARBA" id="ARBA00022485"/>
    </source>
</evidence>
<comment type="caution">
    <text evidence="9">The sequence shown here is derived from an EMBL/GenBank/DDBJ whole genome shotgun (WGS) entry which is preliminary data.</text>
</comment>